<dbReference type="Gene3D" id="3.30.565.10">
    <property type="entry name" value="Histidine kinase-like ATPase, C-terminal domain"/>
    <property type="match status" value="1"/>
</dbReference>
<sequence length="99" mass="10233">MCAEAQLHTAVLSLLTSARDGMSGPGKAHIATRLESVEEDPRLQDGDYLVLSVADDGPGMTADIQEQIFDPFLTSKKSGQVTGTGLAQVQEFAVGAGGG</sequence>
<keyword evidence="7" id="KW-0902">Two-component regulatory system</keyword>
<dbReference type="InterPro" id="IPR005467">
    <property type="entry name" value="His_kinase_dom"/>
</dbReference>
<dbReference type="EMBL" id="RBNL01001960">
    <property type="protein sequence ID" value="RML83290.1"/>
    <property type="molecule type" value="Genomic_DNA"/>
</dbReference>
<dbReference type="GO" id="GO:0005524">
    <property type="term" value="F:ATP binding"/>
    <property type="evidence" value="ECO:0007669"/>
    <property type="project" value="UniProtKB-KW"/>
</dbReference>
<protein>
    <recommendedName>
        <fullName evidence="2">histidine kinase</fullName>
        <ecNumber evidence="2">2.7.13.3</ecNumber>
    </recommendedName>
</protein>
<comment type="catalytic activity">
    <reaction evidence="1">
        <text>ATP + protein L-histidine = ADP + protein N-phospho-L-histidine.</text>
        <dbReference type="EC" id="2.7.13.3"/>
    </reaction>
</comment>
<proteinExistence type="predicted"/>
<evidence type="ECO:0000256" key="1">
    <source>
        <dbReference type="ARBA" id="ARBA00000085"/>
    </source>
</evidence>
<evidence type="ECO:0000313" key="9">
    <source>
        <dbReference type="EMBL" id="RML83290.1"/>
    </source>
</evidence>
<dbReference type="PANTHER" id="PTHR43065">
    <property type="entry name" value="SENSOR HISTIDINE KINASE"/>
    <property type="match status" value="1"/>
</dbReference>
<keyword evidence="5 9" id="KW-0418">Kinase</keyword>
<evidence type="ECO:0000259" key="8">
    <source>
        <dbReference type="PROSITE" id="PS50109"/>
    </source>
</evidence>
<evidence type="ECO:0000256" key="6">
    <source>
        <dbReference type="ARBA" id="ARBA00022840"/>
    </source>
</evidence>
<evidence type="ECO:0000256" key="2">
    <source>
        <dbReference type="ARBA" id="ARBA00012438"/>
    </source>
</evidence>
<dbReference type="PRINTS" id="PR00344">
    <property type="entry name" value="BCTRLSENSOR"/>
</dbReference>
<reference evidence="9 10" key="1">
    <citation type="submission" date="2018-08" db="EMBL/GenBank/DDBJ databases">
        <title>Recombination of ecologically and evolutionarily significant loci maintains genetic cohesion in the Pseudomonas syringae species complex.</title>
        <authorList>
            <person name="Dillon M."/>
            <person name="Thakur S."/>
            <person name="Almeida R.N.D."/>
            <person name="Weir B.S."/>
            <person name="Guttman D.S."/>
        </authorList>
    </citation>
    <scope>NUCLEOTIDE SEQUENCE [LARGE SCALE GENOMIC DNA]</scope>
    <source>
        <strain evidence="9 10">88_10</strain>
    </source>
</reference>
<evidence type="ECO:0000313" key="10">
    <source>
        <dbReference type="Proteomes" id="UP000282378"/>
    </source>
</evidence>
<dbReference type="PANTHER" id="PTHR43065:SF46">
    <property type="entry name" value="C4-DICARBOXYLATE TRANSPORT SENSOR PROTEIN DCTB"/>
    <property type="match status" value="1"/>
</dbReference>
<dbReference type="Proteomes" id="UP000282378">
    <property type="component" value="Unassembled WGS sequence"/>
</dbReference>
<dbReference type="GO" id="GO:0004673">
    <property type="term" value="F:protein histidine kinase activity"/>
    <property type="evidence" value="ECO:0007669"/>
    <property type="project" value="UniProtKB-EC"/>
</dbReference>
<evidence type="ECO:0000256" key="5">
    <source>
        <dbReference type="ARBA" id="ARBA00022777"/>
    </source>
</evidence>
<feature type="non-terminal residue" evidence="9">
    <location>
        <position position="99"/>
    </location>
</feature>
<keyword evidence="3" id="KW-0808">Transferase</keyword>
<comment type="caution">
    <text evidence="9">The sequence shown here is derived from an EMBL/GenBank/DDBJ whole genome shotgun (WGS) entry which is preliminary data.</text>
</comment>
<name>A0A3M2Z528_PSEYM</name>
<dbReference type="InterPro" id="IPR003594">
    <property type="entry name" value="HATPase_dom"/>
</dbReference>
<dbReference type="SUPFAM" id="SSF55874">
    <property type="entry name" value="ATPase domain of HSP90 chaperone/DNA topoisomerase II/histidine kinase"/>
    <property type="match status" value="1"/>
</dbReference>
<dbReference type="EC" id="2.7.13.3" evidence="2"/>
<keyword evidence="6" id="KW-0067">ATP-binding</keyword>
<dbReference type="AlphaFoldDB" id="A0A3M2Z528"/>
<accession>A0A3M2Z528</accession>
<organism evidence="9 10">
    <name type="scientific">Pseudomonas syringae pv. maculicola</name>
    <dbReference type="NCBI Taxonomy" id="59511"/>
    <lineage>
        <taxon>Bacteria</taxon>
        <taxon>Pseudomonadati</taxon>
        <taxon>Pseudomonadota</taxon>
        <taxon>Gammaproteobacteria</taxon>
        <taxon>Pseudomonadales</taxon>
        <taxon>Pseudomonadaceae</taxon>
        <taxon>Pseudomonas</taxon>
    </lineage>
</organism>
<dbReference type="Pfam" id="PF02518">
    <property type="entry name" value="HATPase_c"/>
    <property type="match status" value="1"/>
</dbReference>
<evidence type="ECO:0000256" key="7">
    <source>
        <dbReference type="ARBA" id="ARBA00023012"/>
    </source>
</evidence>
<evidence type="ECO:0000256" key="4">
    <source>
        <dbReference type="ARBA" id="ARBA00022741"/>
    </source>
</evidence>
<dbReference type="InterPro" id="IPR004358">
    <property type="entry name" value="Sig_transdc_His_kin-like_C"/>
</dbReference>
<keyword evidence="4" id="KW-0547">Nucleotide-binding</keyword>
<evidence type="ECO:0000256" key="3">
    <source>
        <dbReference type="ARBA" id="ARBA00022679"/>
    </source>
</evidence>
<feature type="domain" description="Histidine kinase" evidence="8">
    <location>
        <begin position="1"/>
        <end position="99"/>
    </location>
</feature>
<dbReference type="PROSITE" id="PS50109">
    <property type="entry name" value="HIS_KIN"/>
    <property type="match status" value="1"/>
</dbReference>
<dbReference type="GO" id="GO:0000160">
    <property type="term" value="P:phosphorelay signal transduction system"/>
    <property type="evidence" value="ECO:0007669"/>
    <property type="project" value="UniProtKB-KW"/>
</dbReference>
<gene>
    <name evidence="9" type="ORF">APX70_00636</name>
</gene>
<dbReference type="InterPro" id="IPR036890">
    <property type="entry name" value="HATPase_C_sf"/>
</dbReference>